<protein>
    <recommendedName>
        <fullName evidence="9">Outer membrane efflux protein</fullName>
    </recommendedName>
</protein>
<evidence type="ECO:0000256" key="1">
    <source>
        <dbReference type="ARBA" id="ARBA00004442"/>
    </source>
</evidence>
<sequence length="523" mass="58555">MRVALTYCSFKSFRQICLKLAVVSFIASVSLFATADHLAAEVRAEQGGGWIIDELPEELSPAKLSLEDSSLEGPSPADDSQWDIGSDTWSGKKPGGGHSAATESSIVKVVEAEIKEIDLYDVWRMALGHHEAVGIAGEDLRQSGLEIDRAFSRFLPSVEAEASYKRYTRKETIGTTVLQPNSSNSYKVGFTQHVYSGGRATSWFRQAKHERRSVKYGFEDMRQRVVMEASIAFYDHLNAQQKYAVQRASLQRAQEQLRVADKRYELGAGIKADVLRGEAEVASKGVDLQKAMAEYDNTLANFHRLTGFEGLFTTSVDYRPSTLDMKVEELIKLALKKRRDYLGKKAREDSAKEGIKYAKSNFMPYLDLEGNYLYDDQHPASSIFSSHSAYGMLTFTLPVFEGGLRRAELKQARSRRRKADLERLGARRDVELEVRRAYTNVYSALTIVQLSEKELAYAAENYRMVFGRFRLGLASSTEVIDGETALISAEIGIYSARDGYELAVLELKRSSGILLDEVNARVK</sequence>
<keyword evidence="6" id="KW-0998">Cell outer membrane</keyword>
<evidence type="ECO:0000256" key="2">
    <source>
        <dbReference type="ARBA" id="ARBA00022448"/>
    </source>
</evidence>
<dbReference type="PANTHER" id="PTHR30026">
    <property type="entry name" value="OUTER MEMBRANE PROTEIN TOLC"/>
    <property type="match status" value="1"/>
</dbReference>
<dbReference type="AlphaFoldDB" id="A0A3B0R3D1"/>
<feature type="region of interest" description="Disordered" evidence="7">
    <location>
        <begin position="66"/>
        <end position="100"/>
    </location>
</feature>
<dbReference type="GO" id="GO:1990281">
    <property type="term" value="C:efflux pump complex"/>
    <property type="evidence" value="ECO:0007669"/>
    <property type="project" value="TreeGrafter"/>
</dbReference>
<keyword evidence="5" id="KW-0472">Membrane</keyword>
<evidence type="ECO:0000313" key="8">
    <source>
        <dbReference type="EMBL" id="VAV83606.1"/>
    </source>
</evidence>
<evidence type="ECO:0000256" key="7">
    <source>
        <dbReference type="SAM" id="MobiDB-lite"/>
    </source>
</evidence>
<keyword evidence="4" id="KW-0812">Transmembrane</keyword>
<dbReference type="Pfam" id="PF02321">
    <property type="entry name" value="OEP"/>
    <property type="match status" value="2"/>
</dbReference>
<keyword evidence="2" id="KW-0813">Transport</keyword>
<gene>
    <name evidence="8" type="ORF">MNBD_DELTA01-2117</name>
</gene>
<accession>A0A3B0R3D1</accession>
<reference evidence="8" key="1">
    <citation type="submission" date="2018-06" db="EMBL/GenBank/DDBJ databases">
        <authorList>
            <person name="Zhirakovskaya E."/>
        </authorList>
    </citation>
    <scope>NUCLEOTIDE SEQUENCE</scope>
</reference>
<evidence type="ECO:0008006" key="9">
    <source>
        <dbReference type="Google" id="ProtNLM"/>
    </source>
</evidence>
<organism evidence="8">
    <name type="scientific">hydrothermal vent metagenome</name>
    <dbReference type="NCBI Taxonomy" id="652676"/>
    <lineage>
        <taxon>unclassified sequences</taxon>
        <taxon>metagenomes</taxon>
        <taxon>ecological metagenomes</taxon>
    </lineage>
</organism>
<comment type="subcellular location">
    <subcellularLocation>
        <location evidence="1">Cell outer membrane</location>
    </subcellularLocation>
</comment>
<evidence type="ECO:0000256" key="3">
    <source>
        <dbReference type="ARBA" id="ARBA00022452"/>
    </source>
</evidence>
<evidence type="ECO:0000256" key="5">
    <source>
        <dbReference type="ARBA" id="ARBA00023136"/>
    </source>
</evidence>
<dbReference type="Gene3D" id="1.20.1600.10">
    <property type="entry name" value="Outer membrane efflux proteins (OEP)"/>
    <property type="match status" value="1"/>
</dbReference>
<dbReference type="InterPro" id="IPR003423">
    <property type="entry name" value="OMP_efflux"/>
</dbReference>
<dbReference type="GO" id="GO:0009279">
    <property type="term" value="C:cell outer membrane"/>
    <property type="evidence" value="ECO:0007669"/>
    <property type="project" value="UniProtKB-SubCell"/>
</dbReference>
<name>A0A3B0R3D1_9ZZZZ</name>
<dbReference type="GO" id="GO:0015288">
    <property type="term" value="F:porin activity"/>
    <property type="evidence" value="ECO:0007669"/>
    <property type="project" value="TreeGrafter"/>
</dbReference>
<keyword evidence="3" id="KW-1134">Transmembrane beta strand</keyword>
<dbReference type="PANTHER" id="PTHR30026:SF20">
    <property type="entry name" value="OUTER MEMBRANE PROTEIN TOLC"/>
    <property type="match status" value="1"/>
</dbReference>
<dbReference type="EMBL" id="UOEA01000043">
    <property type="protein sequence ID" value="VAV83606.1"/>
    <property type="molecule type" value="Genomic_DNA"/>
</dbReference>
<dbReference type="GO" id="GO:0015562">
    <property type="term" value="F:efflux transmembrane transporter activity"/>
    <property type="evidence" value="ECO:0007669"/>
    <property type="project" value="InterPro"/>
</dbReference>
<evidence type="ECO:0000256" key="6">
    <source>
        <dbReference type="ARBA" id="ARBA00023237"/>
    </source>
</evidence>
<dbReference type="InterPro" id="IPR051906">
    <property type="entry name" value="TolC-like"/>
</dbReference>
<proteinExistence type="predicted"/>
<dbReference type="SUPFAM" id="SSF56954">
    <property type="entry name" value="Outer membrane efflux proteins (OEP)"/>
    <property type="match status" value="1"/>
</dbReference>
<evidence type="ECO:0000256" key="4">
    <source>
        <dbReference type="ARBA" id="ARBA00022692"/>
    </source>
</evidence>